<dbReference type="PANTHER" id="PTHR34130:SF3">
    <property type="entry name" value="DUF1645 FAMILY PROTEIN"/>
    <property type="match status" value="1"/>
</dbReference>
<accession>A0A922EAT8</accession>
<evidence type="ECO:0000256" key="1">
    <source>
        <dbReference type="SAM" id="MobiDB-lite"/>
    </source>
</evidence>
<dbReference type="AlphaFoldDB" id="A0A922EAT8"/>
<name>A0A922EAT8_CARIL</name>
<evidence type="ECO:0000313" key="3">
    <source>
        <dbReference type="Proteomes" id="UP000811246"/>
    </source>
</evidence>
<gene>
    <name evidence="2" type="ORF">I3842_08G037000</name>
</gene>
<feature type="region of interest" description="Disordered" evidence="1">
    <location>
        <begin position="1"/>
        <end position="77"/>
    </location>
</feature>
<dbReference type="Proteomes" id="UP000811246">
    <property type="component" value="Chromosome 8"/>
</dbReference>
<comment type="caution">
    <text evidence="2">The sequence shown here is derived from an EMBL/GenBank/DDBJ whole genome shotgun (WGS) entry which is preliminary data.</text>
</comment>
<organism evidence="2 3">
    <name type="scientific">Carya illinoinensis</name>
    <name type="common">Pecan</name>
    <dbReference type="NCBI Taxonomy" id="32201"/>
    <lineage>
        <taxon>Eukaryota</taxon>
        <taxon>Viridiplantae</taxon>
        <taxon>Streptophyta</taxon>
        <taxon>Embryophyta</taxon>
        <taxon>Tracheophyta</taxon>
        <taxon>Spermatophyta</taxon>
        <taxon>Magnoliopsida</taxon>
        <taxon>eudicotyledons</taxon>
        <taxon>Gunneridae</taxon>
        <taxon>Pentapetalae</taxon>
        <taxon>rosids</taxon>
        <taxon>fabids</taxon>
        <taxon>Fagales</taxon>
        <taxon>Juglandaceae</taxon>
        <taxon>Carya</taxon>
    </lineage>
</organism>
<feature type="compositionally biased region" description="Basic and acidic residues" evidence="1">
    <location>
        <begin position="50"/>
        <end position="64"/>
    </location>
</feature>
<protein>
    <submittedName>
        <fullName evidence="2">Uncharacterized protein</fullName>
    </submittedName>
</protein>
<feature type="compositionally biased region" description="Acidic residues" evidence="1">
    <location>
        <begin position="24"/>
        <end position="33"/>
    </location>
</feature>
<dbReference type="PANTHER" id="PTHR34130">
    <property type="entry name" value="OS08G0243800 PROTEIN"/>
    <property type="match status" value="1"/>
</dbReference>
<proteinExistence type="predicted"/>
<sequence>MVPSDAPSHHNMRENPRNPYLPNPEEEEEEEAATEERLSLCDLPLYPKTVGRDDDNNTDNDSKRLSNHSPRSHSEPPADFFEFFSDLSSDMCPADDIFFCGKLIPFKEQSPPTTRQAPKISITDRNHIKQAHFRRRYCQPLSKLHSPITRSNSSSSTSKLMTRNIHALDYRKLHRRSHSLISPTPEVERNISVKSVGRSDTALKTAAKPRWYFLMFGMVKFPPEMELGDMKNRQVRRNRPSTLFPAPRDAHGKLPVRRSSSKGFWRLLRALSCKDHSSVAVTASFCFPHV</sequence>
<evidence type="ECO:0000313" key="2">
    <source>
        <dbReference type="EMBL" id="KAG6698801.1"/>
    </source>
</evidence>
<dbReference type="EMBL" id="CM031832">
    <property type="protein sequence ID" value="KAG6698801.1"/>
    <property type="molecule type" value="Genomic_DNA"/>
</dbReference>
<feature type="compositionally biased region" description="Basic and acidic residues" evidence="1">
    <location>
        <begin position="7"/>
        <end position="16"/>
    </location>
</feature>
<reference evidence="2" key="1">
    <citation type="submission" date="2021-01" db="EMBL/GenBank/DDBJ databases">
        <authorList>
            <person name="Lovell J.T."/>
            <person name="Bentley N."/>
            <person name="Bhattarai G."/>
            <person name="Jenkins J.W."/>
            <person name="Sreedasyam A."/>
            <person name="Alarcon Y."/>
            <person name="Bock C."/>
            <person name="Boston L."/>
            <person name="Carlson J."/>
            <person name="Cervantes K."/>
            <person name="Clermont K."/>
            <person name="Krom N."/>
            <person name="Kubenka K."/>
            <person name="Mamidi S."/>
            <person name="Mattison C."/>
            <person name="Monteros M."/>
            <person name="Pisani C."/>
            <person name="Plott C."/>
            <person name="Rajasekar S."/>
            <person name="Rhein H.S."/>
            <person name="Rohla C."/>
            <person name="Song M."/>
            <person name="Hilaire R.S."/>
            <person name="Shu S."/>
            <person name="Wells L."/>
            <person name="Wang X."/>
            <person name="Webber J."/>
            <person name="Heerema R.J."/>
            <person name="Klein P."/>
            <person name="Conner P."/>
            <person name="Grauke L."/>
            <person name="Grimwood J."/>
            <person name="Schmutz J."/>
            <person name="Randall J.J."/>
        </authorList>
    </citation>
    <scope>NUCLEOTIDE SEQUENCE</scope>
    <source>
        <tissue evidence="2">Leaf</tissue>
    </source>
</reference>